<name>A0A9P6AZM2_9AGAM</name>
<evidence type="ECO:0000313" key="3">
    <source>
        <dbReference type="Proteomes" id="UP000886523"/>
    </source>
</evidence>
<keyword evidence="3" id="KW-1185">Reference proteome</keyword>
<dbReference type="Proteomes" id="UP000886523">
    <property type="component" value="Unassembled WGS sequence"/>
</dbReference>
<protein>
    <submittedName>
        <fullName evidence="2">Uncharacterized protein</fullName>
    </submittedName>
</protein>
<evidence type="ECO:0000256" key="1">
    <source>
        <dbReference type="SAM" id="MobiDB-lite"/>
    </source>
</evidence>
<proteinExistence type="predicted"/>
<dbReference type="EMBL" id="MU128955">
    <property type="protein sequence ID" value="KAF9514946.1"/>
    <property type="molecule type" value="Genomic_DNA"/>
</dbReference>
<feature type="region of interest" description="Disordered" evidence="1">
    <location>
        <begin position="140"/>
        <end position="193"/>
    </location>
</feature>
<comment type="caution">
    <text evidence="2">The sequence shown here is derived from an EMBL/GenBank/DDBJ whole genome shotgun (WGS) entry which is preliminary data.</text>
</comment>
<gene>
    <name evidence="2" type="ORF">BS47DRAFT_1361359</name>
</gene>
<organism evidence="2 3">
    <name type="scientific">Hydnum rufescens UP504</name>
    <dbReference type="NCBI Taxonomy" id="1448309"/>
    <lineage>
        <taxon>Eukaryota</taxon>
        <taxon>Fungi</taxon>
        <taxon>Dikarya</taxon>
        <taxon>Basidiomycota</taxon>
        <taxon>Agaricomycotina</taxon>
        <taxon>Agaricomycetes</taxon>
        <taxon>Cantharellales</taxon>
        <taxon>Hydnaceae</taxon>
        <taxon>Hydnum</taxon>
    </lineage>
</organism>
<evidence type="ECO:0000313" key="2">
    <source>
        <dbReference type="EMBL" id="KAF9514946.1"/>
    </source>
</evidence>
<feature type="compositionally biased region" description="Polar residues" evidence="1">
    <location>
        <begin position="150"/>
        <end position="159"/>
    </location>
</feature>
<sequence>MPYWALTPLSSPSSGVPGANIIAQRRAAVSLPLARRGNWPALEFANYAANTQEQKCDCMTTTQQQQQQPATAATAAAAAAAAATAATAAATAHDHNRSAHDHTPADAGLSLLFQVKTKTNAGRPMSGLRNHTHCRRVFATQLRPTKQPPERNTPQTGSANDDAPHEEKKPYTRNTYCHKLKTERPTKQVPPQR</sequence>
<dbReference type="AlphaFoldDB" id="A0A9P6AZM2"/>
<accession>A0A9P6AZM2</accession>
<reference evidence="2" key="1">
    <citation type="journal article" date="2020" name="Nat. Commun.">
        <title>Large-scale genome sequencing of mycorrhizal fungi provides insights into the early evolution of symbiotic traits.</title>
        <authorList>
            <person name="Miyauchi S."/>
            <person name="Kiss E."/>
            <person name="Kuo A."/>
            <person name="Drula E."/>
            <person name="Kohler A."/>
            <person name="Sanchez-Garcia M."/>
            <person name="Morin E."/>
            <person name="Andreopoulos B."/>
            <person name="Barry K.W."/>
            <person name="Bonito G."/>
            <person name="Buee M."/>
            <person name="Carver A."/>
            <person name="Chen C."/>
            <person name="Cichocki N."/>
            <person name="Clum A."/>
            <person name="Culley D."/>
            <person name="Crous P.W."/>
            <person name="Fauchery L."/>
            <person name="Girlanda M."/>
            <person name="Hayes R.D."/>
            <person name="Keri Z."/>
            <person name="LaButti K."/>
            <person name="Lipzen A."/>
            <person name="Lombard V."/>
            <person name="Magnuson J."/>
            <person name="Maillard F."/>
            <person name="Murat C."/>
            <person name="Nolan M."/>
            <person name="Ohm R.A."/>
            <person name="Pangilinan J."/>
            <person name="Pereira M.F."/>
            <person name="Perotto S."/>
            <person name="Peter M."/>
            <person name="Pfister S."/>
            <person name="Riley R."/>
            <person name="Sitrit Y."/>
            <person name="Stielow J.B."/>
            <person name="Szollosi G."/>
            <person name="Zifcakova L."/>
            <person name="Stursova M."/>
            <person name="Spatafora J.W."/>
            <person name="Tedersoo L."/>
            <person name="Vaario L.M."/>
            <person name="Yamada A."/>
            <person name="Yan M."/>
            <person name="Wang P."/>
            <person name="Xu J."/>
            <person name="Bruns T."/>
            <person name="Baldrian P."/>
            <person name="Vilgalys R."/>
            <person name="Dunand C."/>
            <person name="Henrissat B."/>
            <person name="Grigoriev I.V."/>
            <person name="Hibbett D."/>
            <person name="Nagy L.G."/>
            <person name="Martin F.M."/>
        </authorList>
    </citation>
    <scope>NUCLEOTIDE SEQUENCE</scope>
    <source>
        <strain evidence="2">UP504</strain>
    </source>
</reference>